<dbReference type="SUPFAM" id="SSF52540">
    <property type="entry name" value="P-loop containing nucleoside triphosphate hydrolases"/>
    <property type="match status" value="1"/>
</dbReference>
<dbReference type="SMART" id="SM00382">
    <property type="entry name" value="AAA"/>
    <property type="match status" value="1"/>
</dbReference>
<proteinExistence type="predicted"/>
<sequence length="220" mass="24941">MPTKNYKRQPLVAYSLEELLELKIPKRQFLLSPWLQSQGLCMIYSTRGFGKTWIALEIAYAVAAGGKFLSWESENPSGVLYIDGEMPLADLQKRVSQIDMRESKELKAPLNFLTRDAQLYGIPDLSEIGGQNQIEPLIHDDIKLVVIDNLSTLIRSGKEDESDSWLPMQNWLLSLRSLGKSVLLIHHAGKSGQQRGTSRREDVLDTVISLKRPTDYIQEE</sequence>
<feature type="domain" description="AAA+ ATPase" evidence="1">
    <location>
        <begin position="37"/>
        <end position="214"/>
    </location>
</feature>
<gene>
    <name evidence="2" type="ORF">METZ01_LOCUS462966</name>
</gene>
<feature type="non-terminal residue" evidence="2">
    <location>
        <position position="220"/>
    </location>
</feature>
<accession>A0A383AQU1</accession>
<dbReference type="AlphaFoldDB" id="A0A383AQU1"/>
<evidence type="ECO:0000259" key="1">
    <source>
        <dbReference type="SMART" id="SM00382"/>
    </source>
</evidence>
<name>A0A383AQU1_9ZZZZ</name>
<dbReference type="InterPro" id="IPR003593">
    <property type="entry name" value="AAA+_ATPase"/>
</dbReference>
<dbReference type="Gene3D" id="3.40.50.300">
    <property type="entry name" value="P-loop containing nucleotide triphosphate hydrolases"/>
    <property type="match status" value="1"/>
</dbReference>
<protein>
    <recommendedName>
        <fullName evidence="1">AAA+ ATPase domain-containing protein</fullName>
    </recommendedName>
</protein>
<evidence type="ECO:0000313" key="2">
    <source>
        <dbReference type="EMBL" id="SVE10112.1"/>
    </source>
</evidence>
<reference evidence="2" key="1">
    <citation type="submission" date="2018-05" db="EMBL/GenBank/DDBJ databases">
        <authorList>
            <person name="Lanie J.A."/>
            <person name="Ng W.-L."/>
            <person name="Kazmierczak K.M."/>
            <person name="Andrzejewski T.M."/>
            <person name="Davidsen T.M."/>
            <person name="Wayne K.J."/>
            <person name="Tettelin H."/>
            <person name="Glass J.I."/>
            <person name="Rusch D."/>
            <person name="Podicherti R."/>
            <person name="Tsui H.-C.T."/>
            <person name="Winkler M.E."/>
        </authorList>
    </citation>
    <scope>NUCLEOTIDE SEQUENCE</scope>
</reference>
<dbReference type="EMBL" id="UINC01194160">
    <property type="protein sequence ID" value="SVE10112.1"/>
    <property type="molecule type" value="Genomic_DNA"/>
</dbReference>
<organism evidence="2">
    <name type="scientific">marine metagenome</name>
    <dbReference type="NCBI Taxonomy" id="408172"/>
    <lineage>
        <taxon>unclassified sequences</taxon>
        <taxon>metagenomes</taxon>
        <taxon>ecological metagenomes</taxon>
    </lineage>
</organism>
<dbReference type="Pfam" id="PF13481">
    <property type="entry name" value="AAA_25"/>
    <property type="match status" value="1"/>
</dbReference>
<dbReference type="InterPro" id="IPR027417">
    <property type="entry name" value="P-loop_NTPase"/>
</dbReference>